<dbReference type="GO" id="GO:0008775">
    <property type="term" value="F:acetate CoA-transferase activity"/>
    <property type="evidence" value="ECO:0007669"/>
    <property type="project" value="InterPro"/>
</dbReference>
<dbReference type="InterPro" id="IPR017821">
    <property type="entry name" value="Succinate_CoA_transferase"/>
</dbReference>
<dbReference type="InterPro" id="IPR046433">
    <property type="entry name" value="ActCoA_hydro"/>
</dbReference>
<feature type="binding site" evidence="3">
    <location>
        <position position="382"/>
    </location>
    <ligand>
        <name>CoA</name>
        <dbReference type="ChEBI" id="CHEBI:57287"/>
    </ligand>
</feature>
<feature type="active site" description="5-glutamyl coenzyme A thioester intermediate" evidence="2">
    <location>
        <position position="288"/>
    </location>
</feature>
<dbReference type="Gene3D" id="3.40.1080.20">
    <property type="entry name" value="Acetyl-CoA hydrolase/transferase C-terminal domain"/>
    <property type="match status" value="1"/>
</dbReference>
<feature type="binding site" evidence="3">
    <location>
        <position position="358"/>
    </location>
    <ligand>
        <name>CoA</name>
        <dbReference type="ChEBI" id="CHEBI:57287"/>
    </ligand>
</feature>
<reference evidence="6 7" key="1">
    <citation type="submission" date="2017-04" db="EMBL/GenBank/DDBJ databases">
        <authorList>
            <person name="Afonso C.L."/>
            <person name="Miller P.J."/>
            <person name="Scott M.A."/>
            <person name="Spackman E."/>
            <person name="Goraichik I."/>
            <person name="Dimitrov K.M."/>
            <person name="Suarez D.L."/>
            <person name="Swayne D.E."/>
        </authorList>
    </citation>
    <scope>NUCLEOTIDE SEQUENCE [LARGE SCALE GENOMIC DNA]</scope>
    <source>
        <strain evidence="6 7">ToBE</strain>
    </source>
</reference>
<dbReference type="AlphaFoldDB" id="A0A1W1VX53"/>
<dbReference type="NCBIfam" id="TIGR03458">
    <property type="entry name" value="YgfH_subfam"/>
    <property type="match status" value="1"/>
</dbReference>
<dbReference type="GO" id="GO:0006083">
    <property type="term" value="P:acetate metabolic process"/>
    <property type="evidence" value="ECO:0007669"/>
    <property type="project" value="InterPro"/>
</dbReference>
<feature type="binding site" evidence="3">
    <location>
        <begin position="263"/>
        <end position="267"/>
    </location>
    <ligand>
        <name>CoA</name>
        <dbReference type="ChEBI" id="CHEBI:57287"/>
    </ligand>
</feature>
<keyword evidence="6" id="KW-0808">Transferase</keyword>
<feature type="binding site" evidence="3">
    <location>
        <position position="378"/>
    </location>
    <ligand>
        <name>CoA</name>
        <dbReference type="ChEBI" id="CHEBI:57287"/>
    </ligand>
</feature>
<gene>
    <name evidence="6" type="ORF">SAMN00808754_1859</name>
</gene>
<dbReference type="Proteomes" id="UP000192569">
    <property type="component" value="Chromosome I"/>
</dbReference>
<evidence type="ECO:0000259" key="4">
    <source>
        <dbReference type="Pfam" id="PF02550"/>
    </source>
</evidence>
<dbReference type="STRING" id="698762.SAMN00808754_1859"/>
<evidence type="ECO:0000256" key="1">
    <source>
        <dbReference type="ARBA" id="ARBA00009632"/>
    </source>
</evidence>
<dbReference type="InterPro" id="IPR038460">
    <property type="entry name" value="AcetylCoA_hyd_C_sf"/>
</dbReference>
<dbReference type="InterPro" id="IPR003702">
    <property type="entry name" value="ActCoA_hydro_N"/>
</dbReference>
<dbReference type="InterPro" id="IPR026888">
    <property type="entry name" value="AcetylCoA_hyd_C"/>
</dbReference>
<sequence>MEENRIRRPELLKKVMSAAEAAELVKDGMTIGTSGFTPAGYPKAVPLALAERGKKEKIKITLWTGASVGDELDGALTRAGVVAKRLPYQTNNSIRDAINKREVEYIDIHLSQVAQQARYGFLGYLDMAIVEAVAITPEGHLIPSTSVGNTPTFVKLAEKVIVEINTSQPLELEGMHDIYIPADPPKRQPIPLTRVDDRIGTPYIPCDPDKIVAIVFTDIQDNVRPLAPVDAISKQMAENLIEFFKQEIRAGRLPSNLLPLQSGVGSVANAVLAGLAQSDFTNLEFYSEVIQDSVFDLLDLGKMRFVSGTSITPSETGLKRFYENIKSYRQKIILRPQEISNNPEVIRRLGIIAMNTAIEVDIYGNVNSTHIMGTRMMNGIGGSGDFSRSAYLSIFATPSTAKNGAISCIVPMVSHVDHTEHEVHVIVTEWGVADLRNKCPVERAQEIINKCAHPNYRPWLKEYLDKALKKGGHTPHYLPEALSWHIRFETSGHMIPTLKEEAALMKEERVG</sequence>
<dbReference type="Pfam" id="PF13336">
    <property type="entry name" value="AcetylCoA_hyd_C"/>
    <property type="match status" value="1"/>
</dbReference>
<dbReference type="PANTHER" id="PTHR43609">
    <property type="entry name" value="ACETYL-COA HYDROLASE"/>
    <property type="match status" value="1"/>
</dbReference>
<evidence type="ECO:0000313" key="7">
    <source>
        <dbReference type="Proteomes" id="UP000192569"/>
    </source>
</evidence>
<organism evidence="6 7">
    <name type="scientific">Thermanaeromonas toyohensis ToBE</name>
    <dbReference type="NCBI Taxonomy" id="698762"/>
    <lineage>
        <taxon>Bacteria</taxon>
        <taxon>Bacillati</taxon>
        <taxon>Bacillota</taxon>
        <taxon>Clostridia</taxon>
        <taxon>Neomoorellales</taxon>
        <taxon>Neomoorellaceae</taxon>
        <taxon>Thermanaeromonas</taxon>
    </lineage>
</organism>
<evidence type="ECO:0000256" key="2">
    <source>
        <dbReference type="PIRSR" id="PIRSR617821-1"/>
    </source>
</evidence>
<dbReference type="SUPFAM" id="SSF100950">
    <property type="entry name" value="NagB/RpiA/CoA transferase-like"/>
    <property type="match status" value="2"/>
</dbReference>
<dbReference type="PANTHER" id="PTHR43609:SF1">
    <property type="entry name" value="ACETYL-COA HYDROLASE"/>
    <property type="match status" value="1"/>
</dbReference>
<dbReference type="GO" id="GO:0006084">
    <property type="term" value="P:acetyl-CoA metabolic process"/>
    <property type="evidence" value="ECO:0007669"/>
    <property type="project" value="InterPro"/>
</dbReference>
<dbReference type="Pfam" id="PF02550">
    <property type="entry name" value="AcetylCoA_hydro"/>
    <property type="match status" value="1"/>
</dbReference>
<proteinExistence type="inferred from homology"/>
<evidence type="ECO:0000313" key="6">
    <source>
        <dbReference type="EMBL" id="SMB97474.1"/>
    </source>
</evidence>
<dbReference type="EMBL" id="LT838272">
    <property type="protein sequence ID" value="SMB97474.1"/>
    <property type="molecule type" value="Genomic_DNA"/>
</dbReference>
<feature type="domain" description="Acetyl-CoA hydrolase/transferase C-terminal" evidence="5">
    <location>
        <begin position="317"/>
        <end position="463"/>
    </location>
</feature>
<accession>A0A1W1VX53</accession>
<dbReference type="FunFam" id="3.40.1080.20:FF:000001">
    <property type="entry name" value="Acetyl-CoA hydrolase Ach1"/>
    <property type="match status" value="1"/>
</dbReference>
<keyword evidence="7" id="KW-1185">Reference proteome</keyword>
<feature type="binding site" evidence="3">
    <location>
        <position position="402"/>
    </location>
    <ligand>
        <name>CoA</name>
        <dbReference type="ChEBI" id="CHEBI:57287"/>
    </ligand>
</feature>
<protein>
    <submittedName>
        <fullName evidence="6">Succinyl-CoA:acetate CoA-transferase</fullName>
    </submittedName>
</protein>
<dbReference type="GO" id="GO:0003986">
    <property type="term" value="F:acetyl-CoA hydrolase activity"/>
    <property type="evidence" value="ECO:0007669"/>
    <property type="project" value="TreeGrafter"/>
</dbReference>
<dbReference type="Gene3D" id="3.40.1080.10">
    <property type="entry name" value="Glutaconate Coenzyme A-transferase"/>
    <property type="match status" value="1"/>
</dbReference>
<dbReference type="Gene3D" id="3.30.750.70">
    <property type="entry name" value="4-hydroxybutyrate coenzyme like domains"/>
    <property type="match status" value="1"/>
</dbReference>
<evidence type="ECO:0000259" key="5">
    <source>
        <dbReference type="Pfam" id="PF13336"/>
    </source>
</evidence>
<feature type="domain" description="Acetyl-CoA hydrolase/transferase N-terminal" evidence="4">
    <location>
        <begin position="8"/>
        <end position="215"/>
    </location>
</feature>
<dbReference type="RefSeq" id="WP_084665452.1">
    <property type="nucleotide sequence ID" value="NZ_LT838272.1"/>
</dbReference>
<evidence type="ECO:0000256" key="3">
    <source>
        <dbReference type="PIRSR" id="PIRSR617821-2"/>
    </source>
</evidence>
<name>A0A1W1VX53_9FIRM</name>
<dbReference type="OrthoDB" id="9801795at2"/>
<dbReference type="InterPro" id="IPR037171">
    <property type="entry name" value="NagB/RpiA_transferase-like"/>
</dbReference>
<comment type="similarity">
    <text evidence="1">Belongs to the acetyl-CoA hydrolase/transferase family.</text>
</comment>